<organism evidence="1 2">
    <name type="scientific">Naganishia adeliensis</name>
    <dbReference type="NCBI Taxonomy" id="92952"/>
    <lineage>
        <taxon>Eukaryota</taxon>
        <taxon>Fungi</taxon>
        <taxon>Dikarya</taxon>
        <taxon>Basidiomycota</taxon>
        <taxon>Agaricomycotina</taxon>
        <taxon>Tremellomycetes</taxon>
        <taxon>Filobasidiales</taxon>
        <taxon>Filobasidiaceae</taxon>
        <taxon>Naganishia</taxon>
    </lineage>
</organism>
<proteinExistence type="predicted"/>
<dbReference type="EMBL" id="JASBWS010000005">
    <property type="protein sequence ID" value="KAJ9115649.1"/>
    <property type="molecule type" value="Genomic_DNA"/>
</dbReference>
<evidence type="ECO:0000313" key="2">
    <source>
        <dbReference type="Proteomes" id="UP001230649"/>
    </source>
</evidence>
<sequence>MLPPMAQMSAMFTLGQDLLSETDLTPQQLTELAVELRQAVRECKDRGLLSAAKWANELLVSIPAEQRRPALPEFHPRHSMASDAPFGERTPSERTRQEGAEHDPRLSIGTPSRDSRPAGPSGTSTPASLRRVIVNRKQRLNEGTPAQKRFSTASSISMSIDSGSAHDTSPDPSSSRKPDSPSLPLKSPMLNKAFSQRRKSRFSLGEVFSVRPSRRREPLDLGLGDWEDAENAGDDSGLLPMDEETEDAGDIHHGGGPISPEEPGITDGDEFDMEMTGEGPDVSSPDGPPTASAAATPGRPIAEDPSSHYTPVFSADPLATSRQHERFISEWEIEKSEQDLFEMGKSYYETKELERCYEILGRCKSKKAKFLRLYSRYLFVAIKENLPRGIMFNFFAVHVMLDLHSATEMMLQTVTDLQKLFPTSSHLTAAKALTLYHMRNFEEAERAFDGLREMDPFRLDEIEIYSNMLYVMNKKAKLAQIAHEYAQIDKNRAEVCCLIGNYFSSRDEHMKAIQYFKRSLQLNRDYLPAWTLMGHEFVELKNSHAAIEAYRRAVDVNPKDYRAWYGLGQVYELLDMHYYAIQYYNRSTALRPYDCRMWEALASVYEHLERYNDAIECHDRALLGADSAQTLTILAKLAHLHEEIEDFKAAAVVHRRYVKVAEQEGRNIGEIATSYLYLAQYELDLLHRDANNYQDEDEGEDEEEMSEEKKKPLGCGRTTEGESSAEPDIELAITWLEKVIESGAPEREMAEEDLRYIRRKQGRRHVTFSPEV</sequence>
<name>A0ACC2WWZ6_9TREE</name>
<evidence type="ECO:0000313" key="1">
    <source>
        <dbReference type="EMBL" id="KAJ9115649.1"/>
    </source>
</evidence>
<reference evidence="1" key="1">
    <citation type="submission" date="2023-04" db="EMBL/GenBank/DDBJ databases">
        <title>Draft Genome sequencing of Naganishia species isolated from polar environments using Oxford Nanopore Technology.</title>
        <authorList>
            <person name="Leo P."/>
            <person name="Venkateswaran K."/>
        </authorList>
    </citation>
    <scope>NUCLEOTIDE SEQUENCE</scope>
    <source>
        <strain evidence="1">MNA-CCFEE 5262</strain>
    </source>
</reference>
<keyword evidence="2" id="KW-1185">Reference proteome</keyword>
<comment type="caution">
    <text evidence="1">The sequence shown here is derived from an EMBL/GenBank/DDBJ whole genome shotgun (WGS) entry which is preliminary data.</text>
</comment>
<gene>
    <name evidence="1" type="ORF">QFC20_000976</name>
</gene>
<accession>A0ACC2WWZ6</accession>
<dbReference type="Proteomes" id="UP001230649">
    <property type="component" value="Unassembled WGS sequence"/>
</dbReference>
<protein>
    <submittedName>
        <fullName evidence="1">Uncharacterized protein</fullName>
    </submittedName>
</protein>